<dbReference type="InterPro" id="IPR001387">
    <property type="entry name" value="Cro/C1-type_HTH"/>
</dbReference>
<gene>
    <name evidence="2" type="ORF">BP422_12165</name>
</gene>
<dbReference type="GO" id="GO:0003677">
    <property type="term" value="F:DNA binding"/>
    <property type="evidence" value="ECO:0007669"/>
    <property type="project" value="InterPro"/>
</dbReference>
<name>A0A220MGX8_9BACL</name>
<organism evidence="2 3">
    <name type="scientific">Brevibacillus formosus</name>
    <dbReference type="NCBI Taxonomy" id="54913"/>
    <lineage>
        <taxon>Bacteria</taxon>
        <taxon>Bacillati</taxon>
        <taxon>Bacillota</taxon>
        <taxon>Bacilli</taxon>
        <taxon>Bacillales</taxon>
        <taxon>Paenibacillaceae</taxon>
        <taxon>Brevibacillus</taxon>
    </lineage>
</organism>
<accession>A0A220MGX8</accession>
<evidence type="ECO:0000313" key="2">
    <source>
        <dbReference type="EMBL" id="ASJ54235.1"/>
    </source>
</evidence>
<reference evidence="2 3" key="1">
    <citation type="submission" date="2016-11" db="EMBL/GenBank/DDBJ databases">
        <authorList>
            <person name="Jaros S."/>
            <person name="Januszkiewicz K."/>
            <person name="Wedrychowicz H."/>
        </authorList>
    </citation>
    <scope>NUCLEOTIDE SEQUENCE [LARGE SCALE GENOMIC DNA]</scope>
    <source>
        <strain evidence="2 3">NF2</strain>
    </source>
</reference>
<dbReference type="Gene3D" id="1.10.260.40">
    <property type="entry name" value="lambda repressor-like DNA-binding domains"/>
    <property type="match status" value="1"/>
</dbReference>
<dbReference type="AlphaFoldDB" id="A0A220MGX8"/>
<sequence length="81" mass="9292">MGLDELDLEKIKQIRIDKKISIEELSLALGYETRYGYQHVEKGRRKLPAFKMPTLSRLLGTPIDDLYKKNSNLAGVDKTVK</sequence>
<dbReference type="SMART" id="SM00530">
    <property type="entry name" value="HTH_XRE"/>
    <property type="match status" value="1"/>
</dbReference>
<protein>
    <recommendedName>
        <fullName evidence="1">HTH cro/C1-type domain-containing protein</fullName>
    </recommendedName>
</protein>
<dbReference type="CDD" id="cd00093">
    <property type="entry name" value="HTH_XRE"/>
    <property type="match status" value="1"/>
</dbReference>
<dbReference type="InterPro" id="IPR010982">
    <property type="entry name" value="Lambda_DNA-bd_dom_sf"/>
</dbReference>
<evidence type="ECO:0000259" key="1">
    <source>
        <dbReference type="PROSITE" id="PS50943"/>
    </source>
</evidence>
<dbReference type="Pfam" id="PF01381">
    <property type="entry name" value="HTH_3"/>
    <property type="match status" value="1"/>
</dbReference>
<proteinExistence type="predicted"/>
<dbReference type="RefSeq" id="WP_088908015.1">
    <property type="nucleotide sequence ID" value="NZ_CP018145.1"/>
</dbReference>
<dbReference type="EMBL" id="CP018145">
    <property type="protein sequence ID" value="ASJ54235.1"/>
    <property type="molecule type" value="Genomic_DNA"/>
</dbReference>
<feature type="domain" description="HTH cro/C1-type" evidence="1">
    <location>
        <begin position="11"/>
        <end position="66"/>
    </location>
</feature>
<dbReference type="SUPFAM" id="SSF47413">
    <property type="entry name" value="lambda repressor-like DNA-binding domains"/>
    <property type="match status" value="1"/>
</dbReference>
<dbReference type="KEGG" id="bfm:BP422_12165"/>
<dbReference type="Proteomes" id="UP000197781">
    <property type="component" value="Chromosome"/>
</dbReference>
<evidence type="ECO:0000313" key="3">
    <source>
        <dbReference type="Proteomes" id="UP000197781"/>
    </source>
</evidence>
<dbReference type="PROSITE" id="PS50943">
    <property type="entry name" value="HTH_CROC1"/>
    <property type="match status" value="1"/>
</dbReference>